<dbReference type="Proteomes" id="UP000199413">
    <property type="component" value="Unassembled WGS sequence"/>
</dbReference>
<feature type="compositionally biased region" description="Polar residues" evidence="1">
    <location>
        <begin position="1"/>
        <end position="17"/>
    </location>
</feature>
<evidence type="ECO:0000313" key="2">
    <source>
        <dbReference type="EMBL" id="SCL36347.1"/>
    </source>
</evidence>
<accession>A0A1C6T3R3</accession>
<gene>
    <name evidence="2" type="ORF">GA0070624_5529</name>
</gene>
<dbReference type="STRING" id="568872.GA0070624_5529"/>
<reference evidence="3" key="1">
    <citation type="submission" date="2016-06" db="EMBL/GenBank/DDBJ databases">
        <authorList>
            <person name="Varghese N."/>
            <person name="Submissions Spin"/>
        </authorList>
    </citation>
    <scope>NUCLEOTIDE SEQUENCE [LARGE SCALE GENOMIC DNA]</scope>
    <source>
        <strain evidence="3">DSM 45431</strain>
    </source>
</reference>
<organism evidence="2 3">
    <name type="scientific">Micromonospora rhizosphaerae</name>
    <dbReference type="NCBI Taxonomy" id="568872"/>
    <lineage>
        <taxon>Bacteria</taxon>
        <taxon>Bacillati</taxon>
        <taxon>Actinomycetota</taxon>
        <taxon>Actinomycetes</taxon>
        <taxon>Micromonosporales</taxon>
        <taxon>Micromonosporaceae</taxon>
        <taxon>Micromonospora</taxon>
    </lineage>
</organism>
<evidence type="ECO:0000313" key="3">
    <source>
        <dbReference type="Proteomes" id="UP000199413"/>
    </source>
</evidence>
<proteinExistence type="predicted"/>
<keyword evidence="3" id="KW-1185">Reference proteome</keyword>
<evidence type="ECO:0000256" key="1">
    <source>
        <dbReference type="SAM" id="MobiDB-lite"/>
    </source>
</evidence>
<sequence>MSVRTPSTGRSAAQNDQVDLRSSLAPPVPDWPQLYEQHRPAMFRVAVAGLKAAGRSTVDALDIVHDAFNSTRMS</sequence>
<dbReference type="EMBL" id="FMHV01000002">
    <property type="protein sequence ID" value="SCL36347.1"/>
    <property type="molecule type" value="Genomic_DNA"/>
</dbReference>
<name>A0A1C6T3R3_9ACTN</name>
<dbReference type="AlphaFoldDB" id="A0A1C6T3R3"/>
<protein>
    <submittedName>
        <fullName evidence="2">Uncharacterized protein</fullName>
    </submittedName>
</protein>
<feature type="region of interest" description="Disordered" evidence="1">
    <location>
        <begin position="1"/>
        <end position="26"/>
    </location>
</feature>